<feature type="region of interest" description="Disordered" evidence="1">
    <location>
        <begin position="131"/>
        <end position="158"/>
    </location>
</feature>
<protein>
    <submittedName>
        <fullName evidence="2">Uncharacterized protein</fullName>
    </submittedName>
</protein>
<evidence type="ECO:0000256" key="1">
    <source>
        <dbReference type="SAM" id="MobiDB-lite"/>
    </source>
</evidence>
<dbReference type="EMBL" id="GEBQ01002302">
    <property type="protein sequence ID" value="JAT37675.1"/>
    <property type="molecule type" value="Transcribed_RNA"/>
</dbReference>
<dbReference type="AlphaFoldDB" id="A0A1B6MP89"/>
<evidence type="ECO:0000313" key="2">
    <source>
        <dbReference type="EMBL" id="JAT37675.1"/>
    </source>
</evidence>
<organism evidence="2">
    <name type="scientific">Graphocephala atropunctata</name>
    <dbReference type="NCBI Taxonomy" id="36148"/>
    <lineage>
        <taxon>Eukaryota</taxon>
        <taxon>Metazoa</taxon>
        <taxon>Ecdysozoa</taxon>
        <taxon>Arthropoda</taxon>
        <taxon>Hexapoda</taxon>
        <taxon>Insecta</taxon>
        <taxon>Pterygota</taxon>
        <taxon>Neoptera</taxon>
        <taxon>Paraneoptera</taxon>
        <taxon>Hemiptera</taxon>
        <taxon>Auchenorrhyncha</taxon>
        <taxon>Membracoidea</taxon>
        <taxon>Cicadellidae</taxon>
        <taxon>Cicadellinae</taxon>
        <taxon>Cicadellini</taxon>
        <taxon>Graphocephala</taxon>
    </lineage>
</organism>
<feature type="non-terminal residue" evidence="2">
    <location>
        <position position="158"/>
    </location>
</feature>
<gene>
    <name evidence="2" type="ORF">g.7066</name>
</gene>
<feature type="non-terminal residue" evidence="2">
    <location>
        <position position="1"/>
    </location>
</feature>
<sequence>KFRRIKTMRPPALSFGLTESQQFWMVLAEIKPIFRDLTNNTILEKCCFGKTQNPNKSFNAIIWKRLPKTIFVGITTLKVGVYDAVVSFNKGALGKLSVLKALGLETSKCCEARLRQIDRVRVQEAEKKVLDVEKSKRKQKRQGKRKKDDTGKHTDYEA</sequence>
<accession>A0A1B6MP89</accession>
<feature type="compositionally biased region" description="Basic and acidic residues" evidence="1">
    <location>
        <begin position="146"/>
        <end position="158"/>
    </location>
</feature>
<name>A0A1B6MP89_9HEMI</name>
<reference evidence="2" key="1">
    <citation type="submission" date="2015-11" db="EMBL/GenBank/DDBJ databases">
        <title>De novo transcriptome assembly of four potential Pierce s Disease insect vectors from Arizona vineyards.</title>
        <authorList>
            <person name="Tassone E.E."/>
        </authorList>
    </citation>
    <scope>NUCLEOTIDE SEQUENCE</scope>
</reference>
<proteinExistence type="predicted"/>
<feature type="compositionally biased region" description="Basic residues" evidence="1">
    <location>
        <begin position="135"/>
        <end position="145"/>
    </location>
</feature>